<dbReference type="SUPFAM" id="SSF55874">
    <property type="entry name" value="ATPase domain of HSP90 chaperone/DNA topoisomerase II/histidine kinase"/>
    <property type="match status" value="1"/>
</dbReference>
<keyword evidence="10" id="KW-1133">Transmembrane helix</keyword>
<reference evidence="13 14" key="1">
    <citation type="journal article" date="2019" name="Genome Biol. Evol.">
        <title>Day and night: Metabolic profiles and evolutionary relationships of six axenic non-marine cyanobacteria.</title>
        <authorList>
            <person name="Will S.E."/>
            <person name="Henke P."/>
            <person name="Boedeker C."/>
            <person name="Huang S."/>
            <person name="Brinkmann H."/>
            <person name="Rohde M."/>
            <person name="Jarek M."/>
            <person name="Friedl T."/>
            <person name="Seufert S."/>
            <person name="Schumacher M."/>
            <person name="Overmann J."/>
            <person name="Neumann-Schaal M."/>
            <person name="Petersen J."/>
        </authorList>
    </citation>
    <scope>NUCLEOTIDE SEQUENCE [LARGE SCALE GENOMIC DNA]</scope>
    <source>
        <strain evidence="13 14">PCC 6912</strain>
    </source>
</reference>
<dbReference type="EC" id="2.7.13.3" evidence="3"/>
<evidence type="ECO:0000313" key="14">
    <source>
        <dbReference type="Proteomes" id="UP000268857"/>
    </source>
</evidence>
<comment type="catalytic activity">
    <reaction evidence="1">
        <text>ATP + protein L-histidine = ADP + protein N-phospho-L-histidine.</text>
        <dbReference type="EC" id="2.7.13.3"/>
    </reaction>
</comment>
<dbReference type="InterPro" id="IPR036097">
    <property type="entry name" value="HisK_dim/P_sf"/>
</dbReference>
<dbReference type="PROSITE" id="PS50109">
    <property type="entry name" value="HIS_KIN"/>
    <property type="match status" value="1"/>
</dbReference>
<evidence type="ECO:0000256" key="2">
    <source>
        <dbReference type="ARBA" id="ARBA00004370"/>
    </source>
</evidence>
<keyword evidence="6 13" id="KW-0418">Kinase</keyword>
<dbReference type="Gene3D" id="3.30.565.10">
    <property type="entry name" value="Histidine kinase-like ATPase, C-terminal domain"/>
    <property type="match status" value="1"/>
</dbReference>
<evidence type="ECO:0000259" key="11">
    <source>
        <dbReference type="PROSITE" id="PS50109"/>
    </source>
</evidence>
<feature type="transmembrane region" description="Helical" evidence="10">
    <location>
        <begin position="189"/>
        <end position="208"/>
    </location>
</feature>
<dbReference type="EMBL" id="RSCJ01000009">
    <property type="protein sequence ID" value="RUR81878.1"/>
    <property type="molecule type" value="Genomic_DNA"/>
</dbReference>
<dbReference type="CDD" id="cd00075">
    <property type="entry name" value="HATPase"/>
    <property type="match status" value="1"/>
</dbReference>
<dbReference type="InterPro" id="IPR003661">
    <property type="entry name" value="HisK_dim/P_dom"/>
</dbReference>
<dbReference type="PANTHER" id="PTHR43711">
    <property type="entry name" value="TWO-COMPONENT HISTIDINE KINASE"/>
    <property type="match status" value="1"/>
</dbReference>
<keyword evidence="8 10" id="KW-0472">Membrane</keyword>
<evidence type="ECO:0000259" key="12">
    <source>
        <dbReference type="PROSITE" id="PS50885"/>
    </source>
</evidence>
<dbReference type="InterPro" id="IPR003594">
    <property type="entry name" value="HATPase_dom"/>
</dbReference>
<comment type="function">
    <text evidence="9">Photoreceptor which exists in two forms that are reversibly interconvertible by light: the R form that absorbs maximally in the red region of the spectrum and the FR form that absorbs maximally in the far-red region.</text>
</comment>
<dbReference type="Pfam" id="PF00512">
    <property type="entry name" value="HisKA"/>
    <property type="match status" value="1"/>
</dbReference>
<evidence type="ECO:0000256" key="8">
    <source>
        <dbReference type="ARBA" id="ARBA00023136"/>
    </source>
</evidence>
<evidence type="ECO:0000256" key="1">
    <source>
        <dbReference type="ARBA" id="ARBA00000085"/>
    </source>
</evidence>
<keyword evidence="14" id="KW-1185">Reference proteome</keyword>
<dbReference type="SMART" id="SM00388">
    <property type="entry name" value="HisKA"/>
    <property type="match status" value="1"/>
</dbReference>
<evidence type="ECO:0000256" key="6">
    <source>
        <dbReference type="ARBA" id="ARBA00022777"/>
    </source>
</evidence>
<dbReference type="InterPro" id="IPR005467">
    <property type="entry name" value="His_kinase_dom"/>
</dbReference>
<organism evidence="13 14">
    <name type="scientific">Chlorogloeopsis fritschii PCC 6912</name>
    <dbReference type="NCBI Taxonomy" id="211165"/>
    <lineage>
        <taxon>Bacteria</taxon>
        <taxon>Bacillati</taxon>
        <taxon>Cyanobacteriota</taxon>
        <taxon>Cyanophyceae</taxon>
        <taxon>Nostocales</taxon>
        <taxon>Chlorogloeopsidaceae</taxon>
        <taxon>Chlorogloeopsis</taxon>
    </lineage>
</organism>
<gene>
    <name evidence="13" type="ORF">PCC6912_27470</name>
</gene>
<evidence type="ECO:0000256" key="5">
    <source>
        <dbReference type="ARBA" id="ARBA00022679"/>
    </source>
</evidence>
<evidence type="ECO:0000256" key="10">
    <source>
        <dbReference type="SAM" id="Phobius"/>
    </source>
</evidence>
<dbReference type="FunFam" id="1.10.287.130:FF:000001">
    <property type="entry name" value="Two-component sensor histidine kinase"/>
    <property type="match status" value="1"/>
</dbReference>
<dbReference type="GO" id="GO:0016020">
    <property type="term" value="C:membrane"/>
    <property type="evidence" value="ECO:0007669"/>
    <property type="project" value="UniProtKB-SubCell"/>
</dbReference>
<name>A0A3S0ZZQ7_CHLFR</name>
<dbReference type="SMART" id="SM00387">
    <property type="entry name" value="HATPase_c"/>
    <property type="match status" value="1"/>
</dbReference>
<dbReference type="InterPro" id="IPR004358">
    <property type="entry name" value="Sig_transdc_His_kin-like_C"/>
</dbReference>
<dbReference type="SUPFAM" id="SSF47384">
    <property type="entry name" value="Homodimeric domain of signal transducing histidine kinase"/>
    <property type="match status" value="1"/>
</dbReference>
<dbReference type="PROSITE" id="PS50885">
    <property type="entry name" value="HAMP"/>
    <property type="match status" value="1"/>
</dbReference>
<evidence type="ECO:0000256" key="4">
    <source>
        <dbReference type="ARBA" id="ARBA00022553"/>
    </source>
</evidence>
<feature type="domain" description="HAMP" evidence="12">
    <location>
        <begin position="209"/>
        <end position="263"/>
    </location>
</feature>
<evidence type="ECO:0000313" key="13">
    <source>
        <dbReference type="EMBL" id="RUR81878.1"/>
    </source>
</evidence>
<keyword evidence="7" id="KW-0902">Two-component regulatory system</keyword>
<dbReference type="PANTHER" id="PTHR43711:SF1">
    <property type="entry name" value="HISTIDINE KINASE 1"/>
    <property type="match status" value="1"/>
</dbReference>
<sequence length="485" mass="54581">MPIALLTLLKLIVNEITKIWRKIDACSLRLRLTVGIAVVSALGIGSIAIWAGWEMQKILINSHKQNIEHIAVRFPRDVELYSEMMPPETGVQKAINNLTSTNIFLWVKSPDRRILATSTTADNLSQARLTQLMSLAEMPLNPQIHQINQRYFIFCGNSLQVQGKDLGKVFVVQDISREQLMFLASRRSMGIASFLVIIVITGAIAFYVQRSLQPLRQLSQMTAVISAQDLPQTQLHLENAPKEVKELAQTFNMMLSRLSQSWEQERQFVSNVSHELRTPLTIVHGYLQSVLRRQHNLTEMQKEALATAASETEHTIRLLQDLLDLARADSGYLHFHIQPCMLNDLVTEIVGMAEQYSERVINIEASDIIQVKADRNRLKQVLLNLIDNAVKYSAPDTPIFINLSQQGQEAIIQVCDQGDGIPLQYQSRIFERFYRVDESRNHATGGTGLGLSIVKTLVEGMGGSVSVRSRLGEGSVFTVTLQLHY</sequence>
<keyword evidence="10" id="KW-0812">Transmembrane</keyword>
<dbReference type="Proteomes" id="UP000268857">
    <property type="component" value="Unassembled WGS sequence"/>
</dbReference>
<feature type="domain" description="Histidine kinase" evidence="11">
    <location>
        <begin position="271"/>
        <end position="485"/>
    </location>
</feature>
<dbReference type="Gene3D" id="1.10.287.130">
    <property type="match status" value="1"/>
</dbReference>
<dbReference type="STRING" id="211165.GCA_000317285_04266"/>
<dbReference type="CDD" id="cd06225">
    <property type="entry name" value="HAMP"/>
    <property type="match status" value="1"/>
</dbReference>
<dbReference type="FunFam" id="3.30.565.10:FF:000006">
    <property type="entry name" value="Sensor histidine kinase WalK"/>
    <property type="match status" value="1"/>
</dbReference>
<feature type="transmembrane region" description="Helical" evidence="10">
    <location>
        <begin position="31"/>
        <end position="53"/>
    </location>
</feature>
<dbReference type="InterPro" id="IPR003660">
    <property type="entry name" value="HAMP_dom"/>
</dbReference>
<dbReference type="Pfam" id="PF00672">
    <property type="entry name" value="HAMP"/>
    <property type="match status" value="1"/>
</dbReference>
<evidence type="ECO:0000256" key="9">
    <source>
        <dbReference type="ARBA" id="ARBA00055745"/>
    </source>
</evidence>
<keyword evidence="5" id="KW-0808">Transferase</keyword>
<accession>A0A3S0ZZQ7</accession>
<dbReference type="InterPro" id="IPR050736">
    <property type="entry name" value="Sensor_HK_Regulatory"/>
</dbReference>
<dbReference type="PRINTS" id="PR00344">
    <property type="entry name" value="BCTRLSENSOR"/>
</dbReference>
<evidence type="ECO:0000256" key="7">
    <source>
        <dbReference type="ARBA" id="ARBA00023012"/>
    </source>
</evidence>
<proteinExistence type="predicted"/>
<dbReference type="InterPro" id="IPR036890">
    <property type="entry name" value="HATPase_C_sf"/>
</dbReference>
<evidence type="ECO:0000256" key="3">
    <source>
        <dbReference type="ARBA" id="ARBA00012438"/>
    </source>
</evidence>
<keyword evidence="4" id="KW-0597">Phosphoprotein</keyword>
<dbReference type="Pfam" id="PF02518">
    <property type="entry name" value="HATPase_c"/>
    <property type="match status" value="1"/>
</dbReference>
<dbReference type="CDD" id="cd00082">
    <property type="entry name" value="HisKA"/>
    <property type="match status" value="1"/>
</dbReference>
<dbReference type="Gene3D" id="6.10.340.10">
    <property type="match status" value="1"/>
</dbReference>
<comment type="caution">
    <text evidence="13">The sequence shown here is derived from an EMBL/GenBank/DDBJ whole genome shotgun (WGS) entry which is preliminary data.</text>
</comment>
<dbReference type="GO" id="GO:0000155">
    <property type="term" value="F:phosphorelay sensor kinase activity"/>
    <property type="evidence" value="ECO:0007669"/>
    <property type="project" value="InterPro"/>
</dbReference>
<comment type="subcellular location">
    <subcellularLocation>
        <location evidence="2">Membrane</location>
    </subcellularLocation>
</comment>
<dbReference type="AlphaFoldDB" id="A0A3S0ZZQ7"/>
<dbReference type="OrthoDB" id="9763461at2"/>
<protein>
    <recommendedName>
        <fullName evidence="3">histidine kinase</fullName>
        <ecNumber evidence="3">2.7.13.3</ecNumber>
    </recommendedName>
</protein>